<dbReference type="GeneID" id="36133835"/>
<gene>
    <name evidence="1" type="ordered locus">Hfelis_11960</name>
</gene>
<dbReference type="STRING" id="936155.HFELIS_11960"/>
<dbReference type="RefSeq" id="WP_013469644.1">
    <property type="nucleotide sequence ID" value="NC_014810.2"/>
</dbReference>
<organism evidence="1 2">
    <name type="scientific">Helicobacter felis (strain ATCC 49179 / CCUG 28539 / NCTC 12436 / CS1)</name>
    <dbReference type="NCBI Taxonomy" id="936155"/>
    <lineage>
        <taxon>Bacteria</taxon>
        <taxon>Pseudomonadati</taxon>
        <taxon>Campylobacterota</taxon>
        <taxon>Epsilonproteobacteria</taxon>
        <taxon>Campylobacterales</taxon>
        <taxon>Helicobacteraceae</taxon>
        <taxon>Helicobacter</taxon>
    </lineage>
</organism>
<evidence type="ECO:0000313" key="1">
    <source>
        <dbReference type="EMBL" id="CBY83280.1"/>
    </source>
</evidence>
<keyword evidence="2" id="KW-1185">Reference proteome</keyword>
<name>E7A953_HELFC</name>
<dbReference type="AlphaFoldDB" id="E7A953"/>
<dbReference type="EMBL" id="FQ670179">
    <property type="protein sequence ID" value="CBY83280.1"/>
    <property type="molecule type" value="Genomic_DNA"/>
</dbReference>
<dbReference type="KEGG" id="hfe:HFELIS_11960"/>
<dbReference type="OrthoDB" id="5339711at2"/>
<dbReference type="HOGENOM" id="CLU_124385_1_0_7"/>
<dbReference type="Proteomes" id="UP000007934">
    <property type="component" value="Chromosome"/>
</dbReference>
<evidence type="ECO:0000313" key="2">
    <source>
        <dbReference type="Proteomes" id="UP000007934"/>
    </source>
</evidence>
<accession>E7A953</accession>
<sequence length="127" mass="14799">MLIFGHPQIPCPPFKTVSEIAQIAQITNDTIVYFYAHLENACDLARHCTQERVKYAVFVNSLLEYALMVNFKPSYLLVNNHPQDYQSLANDYLLDARILWIVENQVHLEEALKMRIDGVIFRKFLNL</sequence>
<reference evidence="1 2" key="1">
    <citation type="journal article" date="2011" name="Genome Biol. Evol.">
        <title>Comparative whole genome sequence analysis of the carcinogenic bacterial model pathogen Helicobacter felis.</title>
        <authorList>
            <person name="Arnold I.C."/>
            <person name="Zigova Z."/>
            <person name="Holden M."/>
            <person name="Lawley T.D."/>
            <person name="Rad R."/>
            <person name="Dougan G."/>
            <person name="Falkow S."/>
            <person name="Bentley S.D."/>
            <person name="Muller A."/>
        </authorList>
    </citation>
    <scope>NUCLEOTIDE SEQUENCE [LARGE SCALE GENOMIC DNA]</scope>
    <source>
        <strain evidence="2">ATCC 49179 / CCUG 28539 / NCTC 12436 / CS1</strain>
    </source>
</reference>
<protein>
    <submittedName>
        <fullName evidence="1">Uncharacterized protein</fullName>
    </submittedName>
</protein>
<proteinExistence type="predicted"/>